<sequence>MTPCRKPGPNEVLIKVVAAGLNPKDWKWTKSRGQDCAFNAEDDITGIIESVGSKVFEYKPGDRVVAFHRMGEPSGAYAPYAIAPFSTTFHLPPNISFEAGAGLPLSSMTAAIALYQALQIPLPNTPGKKDLPLLIYGGATAVGAFALQLVTLSNVGPTITVAGSGIDFVKSLNAADHIIDYRKGNVAQNIITALGDKKLHHALDAVSGKKSHEPIVEALLNSGGGEINMLDPPEEDYKWPNGVKFTRTFVASAYAQKHAHISQEQADADGEFAYFFYRYMTYLLAEGKFKPHPHEVLPGGLDGIAGGIQRLFDGKVSPTKLVVRIADTPGL</sequence>
<name>A0AAN6YP96_9PEZI</name>
<comment type="similarity">
    <text evidence="1">Belongs to the zinc-containing alcohol dehydrogenase family.</text>
</comment>
<feature type="domain" description="Enoyl reductase (ER)" evidence="3">
    <location>
        <begin position="2"/>
        <end position="323"/>
    </location>
</feature>
<dbReference type="InterPro" id="IPR013154">
    <property type="entry name" value="ADH-like_N"/>
</dbReference>
<evidence type="ECO:0000313" key="4">
    <source>
        <dbReference type="EMBL" id="KAK4221435.1"/>
    </source>
</evidence>
<evidence type="ECO:0000313" key="5">
    <source>
        <dbReference type="Proteomes" id="UP001301958"/>
    </source>
</evidence>
<dbReference type="EMBL" id="MU865548">
    <property type="protein sequence ID" value="KAK4221435.1"/>
    <property type="molecule type" value="Genomic_DNA"/>
</dbReference>
<evidence type="ECO:0000259" key="3">
    <source>
        <dbReference type="SMART" id="SM00829"/>
    </source>
</evidence>
<reference evidence="4" key="2">
    <citation type="submission" date="2023-05" db="EMBL/GenBank/DDBJ databases">
        <authorList>
            <consortium name="Lawrence Berkeley National Laboratory"/>
            <person name="Steindorff A."/>
            <person name="Hensen N."/>
            <person name="Bonometti L."/>
            <person name="Westerberg I."/>
            <person name="Brannstrom I.O."/>
            <person name="Guillou S."/>
            <person name="Cros-Aarteil S."/>
            <person name="Calhoun S."/>
            <person name="Haridas S."/>
            <person name="Kuo A."/>
            <person name="Mondo S."/>
            <person name="Pangilinan J."/>
            <person name="Riley R."/>
            <person name="Labutti K."/>
            <person name="Andreopoulos B."/>
            <person name="Lipzen A."/>
            <person name="Chen C."/>
            <person name="Yanf M."/>
            <person name="Daum C."/>
            <person name="Ng V."/>
            <person name="Clum A."/>
            <person name="Ohm R."/>
            <person name="Martin F."/>
            <person name="Silar P."/>
            <person name="Natvig D."/>
            <person name="Lalanne C."/>
            <person name="Gautier V."/>
            <person name="Ament-Velasquez S.L."/>
            <person name="Kruys A."/>
            <person name="Hutchinson M.I."/>
            <person name="Powell A.J."/>
            <person name="Barry K."/>
            <person name="Miller A.N."/>
            <person name="Grigoriev I.V."/>
            <person name="Debuchy R."/>
            <person name="Gladieux P."/>
            <person name="Thoren M.H."/>
            <person name="Johannesson H."/>
        </authorList>
    </citation>
    <scope>NUCLEOTIDE SEQUENCE</scope>
    <source>
        <strain evidence="4">CBS 990.96</strain>
    </source>
</reference>
<organism evidence="4 5">
    <name type="scientific">Podospora fimiseda</name>
    <dbReference type="NCBI Taxonomy" id="252190"/>
    <lineage>
        <taxon>Eukaryota</taxon>
        <taxon>Fungi</taxon>
        <taxon>Dikarya</taxon>
        <taxon>Ascomycota</taxon>
        <taxon>Pezizomycotina</taxon>
        <taxon>Sordariomycetes</taxon>
        <taxon>Sordariomycetidae</taxon>
        <taxon>Sordariales</taxon>
        <taxon>Podosporaceae</taxon>
        <taxon>Podospora</taxon>
    </lineage>
</organism>
<dbReference type="GO" id="GO:0016651">
    <property type="term" value="F:oxidoreductase activity, acting on NAD(P)H"/>
    <property type="evidence" value="ECO:0007669"/>
    <property type="project" value="InterPro"/>
</dbReference>
<dbReference type="SUPFAM" id="SSF50129">
    <property type="entry name" value="GroES-like"/>
    <property type="match status" value="1"/>
</dbReference>
<dbReference type="Pfam" id="PF08240">
    <property type="entry name" value="ADH_N"/>
    <property type="match status" value="1"/>
</dbReference>
<gene>
    <name evidence="4" type="ORF">QBC38DRAFT_129810</name>
</gene>
<dbReference type="InterPro" id="IPR011032">
    <property type="entry name" value="GroES-like_sf"/>
</dbReference>
<evidence type="ECO:0000256" key="2">
    <source>
        <dbReference type="ARBA" id="ARBA00023002"/>
    </source>
</evidence>
<proteinExistence type="inferred from homology"/>
<keyword evidence="5" id="KW-1185">Reference proteome</keyword>
<evidence type="ECO:0000256" key="1">
    <source>
        <dbReference type="ARBA" id="ARBA00008072"/>
    </source>
</evidence>
<dbReference type="PANTHER" id="PTHR45348:SF5">
    <property type="entry name" value="OXIDOREDUCTASE, PUTATIVE (AFU_ORTHOLOGUE AFUA_8G01420)-RELATED"/>
    <property type="match status" value="1"/>
</dbReference>
<dbReference type="Gene3D" id="3.40.50.720">
    <property type="entry name" value="NAD(P)-binding Rossmann-like Domain"/>
    <property type="match status" value="1"/>
</dbReference>
<comment type="caution">
    <text evidence="4">The sequence shown here is derived from an EMBL/GenBank/DDBJ whole genome shotgun (WGS) entry which is preliminary data.</text>
</comment>
<dbReference type="SMART" id="SM00829">
    <property type="entry name" value="PKS_ER"/>
    <property type="match status" value="1"/>
</dbReference>
<dbReference type="SUPFAM" id="SSF51735">
    <property type="entry name" value="NAD(P)-binding Rossmann-fold domains"/>
    <property type="match status" value="1"/>
</dbReference>
<protein>
    <submittedName>
        <fullName evidence="4">GroES-like protein</fullName>
    </submittedName>
</protein>
<dbReference type="InterPro" id="IPR036291">
    <property type="entry name" value="NAD(P)-bd_dom_sf"/>
</dbReference>
<accession>A0AAN6YP96</accession>
<dbReference type="Proteomes" id="UP001301958">
    <property type="component" value="Unassembled WGS sequence"/>
</dbReference>
<dbReference type="CDD" id="cd08249">
    <property type="entry name" value="enoyl_reductase_like"/>
    <property type="match status" value="1"/>
</dbReference>
<reference evidence="4" key="1">
    <citation type="journal article" date="2023" name="Mol. Phylogenet. Evol.">
        <title>Genome-scale phylogeny and comparative genomics of the fungal order Sordariales.</title>
        <authorList>
            <person name="Hensen N."/>
            <person name="Bonometti L."/>
            <person name="Westerberg I."/>
            <person name="Brannstrom I.O."/>
            <person name="Guillou S."/>
            <person name="Cros-Aarteil S."/>
            <person name="Calhoun S."/>
            <person name="Haridas S."/>
            <person name="Kuo A."/>
            <person name="Mondo S."/>
            <person name="Pangilinan J."/>
            <person name="Riley R."/>
            <person name="LaButti K."/>
            <person name="Andreopoulos B."/>
            <person name="Lipzen A."/>
            <person name="Chen C."/>
            <person name="Yan M."/>
            <person name="Daum C."/>
            <person name="Ng V."/>
            <person name="Clum A."/>
            <person name="Steindorff A."/>
            <person name="Ohm R.A."/>
            <person name="Martin F."/>
            <person name="Silar P."/>
            <person name="Natvig D.O."/>
            <person name="Lalanne C."/>
            <person name="Gautier V."/>
            <person name="Ament-Velasquez S.L."/>
            <person name="Kruys A."/>
            <person name="Hutchinson M.I."/>
            <person name="Powell A.J."/>
            <person name="Barry K."/>
            <person name="Miller A.N."/>
            <person name="Grigoriev I.V."/>
            <person name="Debuchy R."/>
            <person name="Gladieux P."/>
            <person name="Hiltunen Thoren M."/>
            <person name="Johannesson H."/>
        </authorList>
    </citation>
    <scope>NUCLEOTIDE SEQUENCE</scope>
    <source>
        <strain evidence="4">CBS 990.96</strain>
    </source>
</reference>
<keyword evidence="2" id="KW-0560">Oxidoreductase</keyword>
<dbReference type="AlphaFoldDB" id="A0AAN6YP96"/>
<dbReference type="PANTHER" id="PTHR45348">
    <property type="entry name" value="HYPOTHETICAL OXIDOREDUCTASE (EUROFUNG)"/>
    <property type="match status" value="1"/>
</dbReference>
<dbReference type="InterPro" id="IPR047122">
    <property type="entry name" value="Trans-enoyl_RdTase-like"/>
</dbReference>
<dbReference type="InterPro" id="IPR020843">
    <property type="entry name" value="ER"/>
</dbReference>
<dbReference type="Gene3D" id="3.90.180.10">
    <property type="entry name" value="Medium-chain alcohol dehydrogenases, catalytic domain"/>
    <property type="match status" value="1"/>
</dbReference>